<dbReference type="InterPro" id="IPR000014">
    <property type="entry name" value="PAS"/>
</dbReference>
<dbReference type="Pfam" id="PF08448">
    <property type="entry name" value="PAS_4"/>
    <property type="match status" value="1"/>
</dbReference>
<evidence type="ECO:0000259" key="4">
    <source>
        <dbReference type="PROSITE" id="PS50113"/>
    </source>
</evidence>
<feature type="region of interest" description="Disordered" evidence="3">
    <location>
        <begin position="567"/>
        <end position="597"/>
    </location>
</feature>
<evidence type="ECO:0000256" key="2">
    <source>
        <dbReference type="ARBA" id="ARBA00034247"/>
    </source>
</evidence>
<dbReference type="PANTHER" id="PTHR45138">
    <property type="entry name" value="REGULATORY COMPONENTS OF SENSORY TRANSDUCTION SYSTEM"/>
    <property type="match status" value="1"/>
</dbReference>
<dbReference type="InterPro" id="IPR013656">
    <property type="entry name" value="PAS_4"/>
</dbReference>
<dbReference type="PROSITE" id="PS50113">
    <property type="entry name" value="PAC"/>
    <property type="match status" value="1"/>
</dbReference>
<dbReference type="RefSeq" id="WP_077669342.1">
    <property type="nucleotide sequence ID" value="NZ_MUFR01000012.1"/>
</dbReference>
<dbReference type="Pfam" id="PF00990">
    <property type="entry name" value="GGDEF"/>
    <property type="match status" value="1"/>
</dbReference>
<reference evidence="7" key="1">
    <citation type="submission" date="2017-01" db="EMBL/GenBank/DDBJ databases">
        <title>Draft genome of the species Salinivibrio costicola subsp. alcaliphilus.</title>
        <authorList>
            <person name="Lopez-Hermoso C."/>
            <person name="De La Haba R."/>
            <person name="Sanchez-Porro C."/>
            <person name="Ventosa A."/>
        </authorList>
    </citation>
    <scope>NUCLEOTIDE SEQUENCE [LARGE SCALE GENOMIC DNA]</scope>
    <source>
        <strain evidence="7">CBH448</strain>
    </source>
</reference>
<gene>
    <name evidence="6" type="ORF">BZJ21_05920</name>
</gene>
<feature type="compositionally biased region" description="Polar residues" evidence="3">
    <location>
        <begin position="588"/>
        <end position="597"/>
    </location>
</feature>
<accession>A0ABX3KS89</accession>
<feature type="domain" description="GGDEF" evidence="5">
    <location>
        <begin position="436"/>
        <end position="573"/>
    </location>
</feature>
<dbReference type="Gene3D" id="3.30.450.20">
    <property type="entry name" value="PAS domain"/>
    <property type="match status" value="2"/>
</dbReference>
<evidence type="ECO:0000313" key="7">
    <source>
        <dbReference type="Proteomes" id="UP000189431"/>
    </source>
</evidence>
<dbReference type="NCBIfam" id="TIGR00254">
    <property type="entry name" value="GGDEF"/>
    <property type="match status" value="1"/>
</dbReference>
<evidence type="ECO:0000256" key="3">
    <source>
        <dbReference type="SAM" id="MobiDB-lite"/>
    </source>
</evidence>
<comment type="catalytic activity">
    <reaction evidence="2">
        <text>2 GTP = 3',3'-c-di-GMP + 2 diphosphate</text>
        <dbReference type="Rhea" id="RHEA:24898"/>
        <dbReference type="ChEBI" id="CHEBI:33019"/>
        <dbReference type="ChEBI" id="CHEBI:37565"/>
        <dbReference type="ChEBI" id="CHEBI:58805"/>
        <dbReference type="EC" id="2.7.7.65"/>
    </reaction>
</comment>
<name>A0ABX3KS89_SALCS</name>
<dbReference type="InterPro" id="IPR029787">
    <property type="entry name" value="Nucleotide_cyclase"/>
</dbReference>
<comment type="caution">
    <text evidence="6">The sequence shown here is derived from an EMBL/GenBank/DDBJ whole genome shotgun (WGS) entry which is preliminary data.</text>
</comment>
<evidence type="ECO:0000259" key="5">
    <source>
        <dbReference type="PROSITE" id="PS50887"/>
    </source>
</evidence>
<dbReference type="NCBIfam" id="TIGR00229">
    <property type="entry name" value="sensory_box"/>
    <property type="match status" value="1"/>
</dbReference>
<keyword evidence="7" id="KW-1185">Reference proteome</keyword>
<dbReference type="InterPro" id="IPR000700">
    <property type="entry name" value="PAS-assoc_C"/>
</dbReference>
<feature type="domain" description="PAC" evidence="4">
    <location>
        <begin position="345"/>
        <end position="397"/>
    </location>
</feature>
<dbReference type="CDD" id="cd00130">
    <property type="entry name" value="PAS"/>
    <property type="match status" value="1"/>
</dbReference>
<dbReference type="EC" id="2.7.7.65" evidence="1"/>
<sequence>MAFFIFLLVLLAGGVLGYGWRARQETVALSDWQVYMASLETPHAIVTAEQGDILYANAACVDTFSLVDSQQQFKTATPRQQQAVQAFILAQPWPQPFSHVDAKVRAPGANRVRVNVQLSGLPIRCRGKRAWVVSLSSTDQRTHWQLHEQEQGVLLSVINSLEELVCFQDVEGNVVGTNAAFDRFWQGREQEAIVWQADQPLTQPQTERTWATQHNDESCLLETNITALKNDKQAIIGTLCISHDVTNWHQMQERLQKEAQQRQSVEQVLEQRSHLLSAIFKSSIDPIGIYDQDYYHLACNQAYADALGTTIEALENAPAQKVVDPDIFEQHRQRDQQVLDTGETMTYEDVILGQLGEQTWYEVAKSRIQDPVTGDPAILLMARDITERKDTQQQLADAIMALQALSFVDSLTQVANRRSLDEQLSKLWRSQAREGTPLAFILCDIDHFKLYNDHYGHQQGDWALQKVANALTSAVHRPLDVVARYGGEEFAIVLPQTELNGAIQVAETARERVLSADIAHHQAVITGKITISLGVACVTPSADGDYGDLIQQADRALYQAKRNGRNQVSVVKGMPTPHGSSPRRASVAESTYLESSG</sequence>
<organism evidence="6 7">
    <name type="scientific">Salinivibrio costicola subsp. alcaliphilus</name>
    <dbReference type="NCBI Taxonomy" id="272773"/>
    <lineage>
        <taxon>Bacteria</taxon>
        <taxon>Pseudomonadati</taxon>
        <taxon>Pseudomonadota</taxon>
        <taxon>Gammaproteobacteria</taxon>
        <taxon>Vibrionales</taxon>
        <taxon>Vibrionaceae</taxon>
        <taxon>Salinivibrio</taxon>
    </lineage>
</organism>
<dbReference type="SUPFAM" id="SSF55785">
    <property type="entry name" value="PYP-like sensor domain (PAS domain)"/>
    <property type="match status" value="2"/>
</dbReference>
<dbReference type="SMART" id="SM00091">
    <property type="entry name" value="PAS"/>
    <property type="match status" value="2"/>
</dbReference>
<evidence type="ECO:0000256" key="1">
    <source>
        <dbReference type="ARBA" id="ARBA00012528"/>
    </source>
</evidence>
<dbReference type="PANTHER" id="PTHR45138:SF9">
    <property type="entry name" value="DIGUANYLATE CYCLASE DGCM-RELATED"/>
    <property type="match status" value="1"/>
</dbReference>
<dbReference type="SMART" id="SM00267">
    <property type="entry name" value="GGDEF"/>
    <property type="match status" value="1"/>
</dbReference>
<dbReference type="EMBL" id="MUFR01000012">
    <property type="protein sequence ID" value="OOF34424.1"/>
    <property type="molecule type" value="Genomic_DNA"/>
</dbReference>
<dbReference type="Proteomes" id="UP000189431">
    <property type="component" value="Unassembled WGS sequence"/>
</dbReference>
<dbReference type="InterPro" id="IPR035965">
    <property type="entry name" value="PAS-like_dom_sf"/>
</dbReference>
<dbReference type="InterPro" id="IPR043128">
    <property type="entry name" value="Rev_trsase/Diguanyl_cyclase"/>
</dbReference>
<dbReference type="InterPro" id="IPR000160">
    <property type="entry name" value="GGDEF_dom"/>
</dbReference>
<dbReference type="PROSITE" id="PS50887">
    <property type="entry name" value="GGDEF"/>
    <property type="match status" value="1"/>
</dbReference>
<evidence type="ECO:0000313" key="6">
    <source>
        <dbReference type="EMBL" id="OOF34424.1"/>
    </source>
</evidence>
<dbReference type="Gene3D" id="3.30.70.270">
    <property type="match status" value="1"/>
</dbReference>
<dbReference type="SUPFAM" id="SSF55073">
    <property type="entry name" value="Nucleotide cyclase"/>
    <property type="match status" value="1"/>
</dbReference>
<dbReference type="InterPro" id="IPR050469">
    <property type="entry name" value="Diguanylate_Cyclase"/>
</dbReference>
<dbReference type="CDD" id="cd01949">
    <property type="entry name" value="GGDEF"/>
    <property type="match status" value="1"/>
</dbReference>
<proteinExistence type="predicted"/>
<protein>
    <recommendedName>
        <fullName evidence="1">diguanylate cyclase</fullName>
        <ecNumber evidence="1">2.7.7.65</ecNumber>
    </recommendedName>
</protein>